<proteinExistence type="predicted"/>
<evidence type="ECO:0000313" key="3">
    <source>
        <dbReference type="Proteomes" id="UP000011157"/>
    </source>
</evidence>
<organism evidence="2 3">
    <name type="scientific">Mycobacterium liflandii (strain 128FXT)</name>
    <dbReference type="NCBI Taxonomy" id="459424"/>
    <lineage>
        <taxon>Bacteria</taxon>
        <taxon>Bacillati</taxon>
        <taxon>Actinomycetota</taxon>
        <taxon>Actinomycetes</taxon>
        <taxon>Mycobacteriales</taxon>
        <taxon>Mycobacteriaceae</taxon>
        <taxon>Mycobacterium</taxon>
        <taxon>Mycobacterium ulcerans group</taxon>
    </lineage>
</organism>
<feature type="compositionally biased region" description="Polar residues" evidence="1">
    <location>
        <begin position="1"/>
        <end position="11"/>
    </location>
</feature>
<evidence type="ECO:0000256" key="1">
    <source>
        <dbReference type="SAM" id="MobiDB-lite"/>
    </source>
</evidence>
<reference evidence="2 3" key="1">
    <citation type="journal article" date="2013" name="J. Bacteriol.">
        <title>Complete Genome Sequence of the Frog Pathogen Mycobacterium ulcerans Ecovar Liflandii.</title>
        <authorList>
            <person name="Tobias N.J."/>
            <person name="Doig K.D."/>
            <person name="Medema M.H."/>
            <person name="Chen H."/>
            <person name="Haring V."/>
            <person name="Moore R."/>
            <person name="Seemann T."/>
            <person name="Stinear T.P."/>
        </authorList>
    </citation>
    <scope>NUCLEOTIDE SEQUENCE [LARGE SCALE GENOMIC DNA]</scope>
    <source>
        <strain evidence="2 3">128FXT</strain>
    </source>
</reference>
<name>L7VE53_MYCL1</name>
<protein>
    <submittedName>
        <fullName evidence="2">Uncharacterized protein</fullName>
    </submittedName>
</protein>
<dbReference type="Proteomes" id="UP000011157">
    <property type="component" value="Chromosome"/>
</dbReference>
<sequence length="234" mass="25031">MNSPHNGSTGTCARLLPRRRPRTHHHGQRPNRAPPPPTTPWRCGGGSLHGRAVDRIADPRAGMTGCASSTYCWPPAPASAKCSHSPGTTSTASTVTVPSPCTSVTDSTRNPTGHKAGGEPYTVTTPEFGAATLREHAPPRHAPARGQCPHPLAGDPRRGLQVGCAALDPQVRRHRDRARDRAGSLGPAGRTQQQRNHPAALRRAVRAGARLHRRLDEYSRPIRALQAVEHEQAG</sequence>
<feature type="compositionally biased region" description="Low complexity" evidence="1">
    <location>
        <begin position="85"/>
        <end position="108"/>
    </location>
</feature>
<dbReference type="AlphaFoldDB" id="L7VE53"/>
<feature type="region of interest" description="Disordered" evidence="1">
    <location>
        <begin position="1"/>
        <end position="44"/>
    </location>
</feature>
<feature type="region of interest" description="Disordered" evidence="1">
    <location>
        <begin position="170"/>
        <end position="200"/>
    </location>
</feature>
<accession>L7VE53</accession>
<evidence type="ECO:0000313" key="2">
    <source>
        <dbReference type="EMBL" id="AGC64835.1"/>
    </source>
</evidence>
<keyword evidence="3" id="KW-1185">Reference proteome</keyword>
<dbReference type="HOGENOM" id="CLU_1183990_0_0_11"/>
<gene>
    <name evidence="2" type="ordered locus">MULP_05409</name>
</gene>
<dbReference type="EMBL" id="CP003899">
    <property type="protein sequence ID" value="AGC64835.1"/>
    <property type="molecule type" value="Genomic_DNA"/>
</dbReference>
<feature type="compositionally biased region" description="Basic residues" evidence="1">
    <location>
        <begin position="16"/>
        <end position="29"/>
    </location>
</feature>
<feature type="region of interest" description="Disordered" evidence="1">
    <location>
        <begin position="85"/>
        <end position="122"/>
    </location>
</feature>
<dbReference type="KEGG" id="mli:MULP_05409"/>